<gene>
    <name evidence="2" type="ORF">PX52LOC_01568</name>
</gene>
<dbReference type="EMBL" id="CP042425">
    <property type="protein sequence ID" value="QEL14675.1"/>
    <property type="molecule type" value="Genomic_DNA"/>
</dbReference>
<organism evidence="2 3">
    <name type="scientific">Limnoglobus roseus</name>
    <dbReference type="NCBI Taxonomy" id="2598579"/>
    <lineage>
        <taxon>Bacteria</taxon>
        <taxon>Pseudomonadati</taxon>
        <taxon>Planctomycetota</taxon>
        <taxon>Planctomycetia</taxon>
        <taxon>Gemmatales</taxon>
        <taxon>Gemmataceae</taxon>
        <taxon>Limnoglobus</taxon>
    </lineage>
</organism>
<proteinExistence type="predicted"/>
<accession>A0A5C1A849</accession>
<feature type="transmembrane region" description="Helical" evidence="1">
    <location>
        <begin position="90"/>
        <end position="113"/>
    </location>
</feature>
<evidence type="ECO:0000256" key="1">
    <source>
        <dbReference type="SAM" id="Phobius"/>
    </source>
</evidence>
<evidence type="ECO:0000313" key="3">
    <source>
        <dbReference type="Proteomes" id="UP000324974"/>
    </source>
</evidence>
<dbReference type="Proteomes" id="UP000324974">
    <property type="component" value="Chromosome"/>
</dbReference>
<keyword evidence="1" id="KW-1133">Transmembrane helix</keyword>
<dbReference type="AlphaFoldDB" id="A0A5C1A849"/>
<sequence length="115" mass="13118">MASQTELIARDARELARAQKTELDILNDTLAAYDLPRVRERIAVLESQFHKFEVLLNELKPTRAEAEELGALKSRLSQLEDQKKLGDSRLFQFIMLFVGGVITLSVQIALLFFKK</sequence>
<protein>
    <submittedName>
        <fullName evidence="2">Uncharacterized protein</fullName>
    </submittedName>
</protein>
<name>A0A5C1A849_9BACT</name>
<dbReference type="KEGG" id="lrs:PX52LOC_01568"/>
<keyword evidence="1" id="KW-0472">Membrane</keyword>
<keyword evidence="1" id="KW-0812">Transmembrane</keyword>
<keyword evidence="3" id="KW-1185">Reference proteome</keyword>
<evidence type="ECO:0000313" key="2">
    <source>
        <dbReference type="EMBL" id="QEL14675.1"/>
    </source>
</evidence>
<dbReference type="RefSeq" id="WP_149109552.1">
    <property type="nucleotide sequence ID" value="NZ_CP042425.1"/>
</dbReference>
<reference evidence="3" key="1">
    <citation type="submission" date="2019-08" db="EMBL/GenBank/DDBJ databases">
        <title>Limnoglobus roseus gen. nov., sp. nov., a novel freshwater planctomycete with a giant genome from the family Gemmataceae.</title>
        <authorList>
            <person name="Kulichevskaya I.S."/>
            <person name="Naumoff D.G."/>
            <person name="Miroshnikov K."/>
            <person name="Ivanova A."/>
            <person name="Philippov D.A."/>
            <person name="Hakobyan A."/>
            <person name="Rijpstra I.C."/>
            <person name="Sinninghe Damste J.S."/>
            <person name="Liesack W."/>
            <person name="Dedysh S.N."/>
        </authorList>
    </citation>
    <scope>NUCLEOTIDE SEQUENCE [LARGE SCALE GENOMIC DNA]</scope>
    <source>
        <strain evidence="3">PX52</strain>
    </source>
</reference>